<gene>
    <name evidence="2" type="ORF">GS597_09100</name>
</gene>
<sequence>MEISVPVPPAIQPYVTPGLSTLAAFILVFVWQRWRRGLSSAEALRMAILFARQIWDVSDFDAPRALGAGTLSMKQLREAGAVLLDQVVSHSTYFDRLPPEVAKPHPELREVDPVELARGVYMQVRGDSNGI</sequence>
<evidence type="ECO:0000313" key="3">
    <source>
        <dbReference type="Proteomes" id="UP000607397"/>
    </source>
</evidence>
<dbReference type="EMBL" id="WVIC01000015">
    <property type="protein sequence ID" value="NCJ06659.1"/>
    <property type="molecule type" value="Genomic_DNA"/>
</dbReference>
<keyword evidence="1" id="KW-1133">Transmembrane helix</keyword>
<name>A0A8K1ZWW6_9CYAN</name>
<keyword evidence="1" id="KW-0472">Membrane</keyword>
<evidence type="ECO:0000256" key="1">
    <source>
        <dbReference type="SAM" id="Phobius"/>
    </source>
</evidence>
<dbReference type="AlphaFoldDB" id="A0A8K1ZWW6"/>
<accession>A0A8K1ZWW6</accession>
<feature type="transmembrane region" description="Helical" evidence="1">
    <location>
        <begin position="14"/>
        <end position="31"/>
    </location>
</feature>
<keyword evidence="3" id="KW-1185">Reference proteome</keyword>
<dbReference type="RefSeq" id="WP_161825136.1">
    <property type="nucleotide sequence ID" value="NZ_WVIC01000015.1"/>
</dbReference>
<comment type="caution">
    <text evidence="2">The sequence shown here is derived from an EMBL/GenBank/DDBJ whole genome shotgun (WGS) entry which is preliminary data.</text>
</comment>
<reference evidence="2" key="1">
    <citation type="submission" date="2019-12" db="EMBL/GenBank/DDBJ databases">
        <title>High-Quality draft genome sequences of three cyanobacteria isolated from the limestone walls of the Old Cathedral of Coimbra.</title>
        <authorList>
            <person name="Tiago I."/>
            <person name="Soares F."/>
            <person name="Portugal A."/>
        </authorList>
    </citation>
    <scope>NUCLEOTIDE SEQUENCE [LARGE SCALE GENOMIC DNA]</scope>
    <source>
        <strain evidence="2">C</strain>
    </source>
</reference>
<organism evidence="2 3">
    <name type="scientific">Petrachloros mirabilis ULC683</name>
    <dbReference type="NCBI Taxonomy" id="2781853"/>
    <lineage>
        <taxon>Bacteria</taxon>
        <taxon>Bacillati</taxon>
        <taxon>Cyanobacteriota</taxon>
        <taxon>Cyanophyceae</taxon>
        <taxon>Synechococcales</taxon>
        <taxon>Petrachlorosaceae</taxon>
        <taxon>Petrachloros</taxon>
        <taxon>Petrachloros mirabilis</taxon>
    </lineage>
</organism>
<proteinExistence type="predicted"/>
<keyword evidence="1" id="KW-0812">Transmembrane</keyword>
<dbReference type="Proteomes" id="UP000607397">
    <property type="component" value="Unassembled WGS sequence"/>
</dbReference>
<protein>
    <submittedName>
        <fullName evidence="2">Uncharacterized protein</fullName>
    </submittedName>
</protein>
<evidence type="ECO:0000313" key="2">
    <source>
        <dbReference type="EMBL" id="NCJ06659.1"/>
    </source>
</evidence>